<evidence type="ECO:0000256" key="1">
    <source>
        <dbReference type="ARBA" id="ARBA00004496"/>
    </source>
</evidence>
<evidence type="ECO:0000256" key="2">
    <source>
        <dbReference type="ARBA" id="ARBA00005369"/>
    </source>
</evidence>
<evidence type="ECO:0000256" key="7">
    <source>
        <dbReference type="ARBA" id="ARBA00022679"/>
    </source>
</evidence>
<name>A0ABP7SE30_9PSEU</name>
<reference evidence="13" key="1">
    <citation type="journal article" date="2019" name="Int. J. Syst. Evol. Microbiol.">
        <title>The Global Catalogue of Microorganisms (GCM) 10K type strain sequencing project: providing services to taxonomists for standard genome sequencing and annotation.</title>
        <authorList>
            <consortium name="The Broad Institute Genomics Platform"/>
            <consortium name="The Broad Institute Genome Sequencing Center for Infectious Disease"/>
            <person name="Wu L."/>
            <person name="Ma J."/>
        </authorList>
    </citation>
    <scope>NUCLEOTIDE SEQUENCE [LARGE SCALE GENOMIC DNA]</scope>
    <source>
        <strain evidence="13">JCM 17342</strain>
    </source>
</reference>
<dbReference type="PROSITE" id="PS01279">
    <property type="entry name" value="PCMT"/>
    <property type="match status" value="1"/>
</dbReference>
<dbReference type="Proteomes" id="UP001501747">
    <property type="component" value="Unassembled WGS sequence"/>
</dbReference>
<dbReference type="EMBL" id="BAABAL010000012">
    <property type="protein sequence ID" value="GAA4010562.1"/>
    <property type="molecule type" value="Genomic_DNA"/>
</dbReference>
<evidence type="ECO:0000256" key="4">
    <source>
        <dbReference type="ARBA" id="ARBA00013346"/>
    </source>
</evidence>
<keyword evidence="6" id="KW-0489">Methyltransferase</keyword>
<dbReference type="CDD" id="cd02440">
    <property type="entry name" value="AdoMet_MTases"/>
    <property type="match status" value="1"/>
</dbReference>
<protein>
    <recommendedName>
        <fullName evidence="4">Protein-L-isoaspartate O-methyltransferase</fullName>
        <ecNumber evidence="3">2.1.1.77</ecNumber>
    </recommendedName>
    <alternativeName>
        <fullName evidence="11">L-isoaspartyl protein carboxyl methyltransferase</fullName>
    </alternativeName>
    <alternativeName>
        <fullName evidence="9">Protein L-isoaspartyl methyltransferase</fullName>
    </alternativeName>
    <alternativeName>
        <fullName evidence="10">Protein-beta-aspartate methyltransferase</fullName>
    </alternativeName>
</protein>
<sequence length="403" mass="43718">MTTTAQTSPEELRAQMVAAVRDEGHVRTERLQQALNTVPRHAFVPDASLEEAYHPHRAITIKDGGPNGQPASCSTWPTVIAMMLDQLDVQPGEHVLEIGAGTGYNAALLTELVGAEGSVTTIDIHPDVTDHAQRCLNNTGYTQVRVITGDGARGVPEHAPYDKIIVTVGPWDIPPAWIDQLKSDGRLVVPLHWRGQARSISFTHARNGTLVSEDCQLCGFIPMIGIVPSGERAVELHSEVALHLDRDQDVAAEALHEALMKPATKEWSGVTVRSGESFDGIWLRLTATEPGTCRIAATPQAKADGVCSPVLPYRSPAVVDNDSFAYLTARQADGDGEQRFELGAAGHGPTGSELAERLCQHIRDWNRDRTAQPRILAAPYAFLENDLPDGLIITKHHVRLVLA</sequence>
<dbReference type="InterPro" id="IPR029063">
    <property type="entry name" value="SAM-dependent_MTases_sf"/>
</dbReference>
<evidence type="ECO:0000313" key="13">
    <source>
        <dbReference type="Proteomes" id="UP001501747"/>
    </source>
</evidence>
<keyword evidence="8" id="KW-0949">S-adenosyl-L-methionine</keyword>
<dbReference type="InterPro" id="IPR027573">
    <property type="entry name" value="Methyltran_FxLD"/>
</dbReference>
<proteinExistence type="inferred from homology"/>
<dbReference type="InterPro" id="IPR000682">
    <property type="entry name" value="PCMT"/>
</dbReference>
<organism evidence="12 13">
    <name type="scientific">Allokutzneria multivorans</name>
    <dbReference type="NCBI Taxonomy" id="1142134"/>
    <lineage>
        <taxon>Bacteria</taxon>
        <taxon>Bacillati</taxon>
        <taxon>Actinomycetota</taxon>
        <taxon>Actinomycetes</taxon>
        <taxon>Pseudonocardiales</taxon>
        <taxon>Pseudonocardiaceae</taxon>
        <taxon>Allokutzneria</taxon>
    </lineage>
</organism>
<evidence type="ECO:0000256" key="9">
    <source>
        <dbReference type="ARBA" id="ARBA00030757"/>
    </source>
</evidence>
<dbReference type="Pfam" id="PF01135">
    <property type="entry name" value="PCMT"/>
    <property type="match status" value="1"/>
</dbReference>
<evidence type="ECO:0000313" key="12">
    <source>
        <dbReference type="EMBL" id="GAA4010562.1"/>
    </source>
</evidence>
<gene>
    <name evidence="12" type="ORF">GCM10022247_35970</name>
</gene>
<keyword evidence="5" id="KW-0963">Cytoplasm</keyword>
<evidence type="ECO:0000256" key="11">
    <source>
        <dbReference type="ARBA" id="ARBA00031350"/>
    </source>
</evidence>
<comment type="similarity">
    <text evidence="2">Belongs to the methyltransferase superfamily. L-isoaspartyl/D-aspartyl protein methyltransferase family.</text>
</comment>
<evidence type="ECO:0000256" key="3">
    <source>
        <dbReference type="ARBA" id="ARBA00011890"/>
    </source>
</evidence>
<dbReference type="RefSeq" id="WP_344876171.1">
    <property type="nucleotide sequence ID" value="NZ_BAABAL010000012.1"/>
</dbReference>
<comment type="subcellular location">
    <subcellularLocation>
        <location evidence="1">Cytoplasm</location>
    </subcellularLocation>
</comment>
<evidence type="ECO:0000256" key="5">
    <source>
        <dbReference type="ARBA" id="ARBA00022490"/>
    </source>
</evidence>
<dbReference type="Gene3D" id="3.40.50.150">
    <property type="entry name" value="Vaccinia Virus protein VP39"/>
    <property type="match status" value="1"/>
</dbReference>
<evidence type="ECO:0000256" key="10">
    <source>
        <dbReference type="ARBA" id="ARBA00031323"/>
    </source>
</evidence>
<dbReference type="SUPFAM" id="SSF53335">
    <property type="entry name" value="S-adenosyl-L-methionine-dependent methyltransferases"/>
    <property type="match status" value="1"/>
</dbReference>
<dbReference type="NCBIfam" id="TIGR04364">
    <property type="entry name" value="methyltran_FxLD"/>
    <property type="match status" value="1"/>
</dbReference>
<evidence type="ECO:0000256" key="6">
    <source>
        <dbReference type="ARBA" id="ARBA00022603"/>
    </source>
</evidence>
<accession>A0ABP7SE30</accession>
<evidence type="ECO:0000256" key="8">
    <source>
        <dbReference type="ARBA" id="ARBA00022691"/>
    </source>
</evidence>
<keyword evidence="7" id="KW-0808">Transferase</keyword>
<dbReference type="PANTHER" id="PTHR11579">
    <property type="entry name" value="PROTEIN-L-ISOASPARTATE O-METHYLTRANSFERASE"/>
    <property type="match status" value="1"/>
</dbReference>
<comment type="caution">
    <text evidence="12">The sequence shown here is derived from an EMBL/GenBank/DDBJ whole genome shotgun (WGS) entry which is preliminary data.</text>
</comment>
<dbReference type="EC" id="2.1.1.77" evidence="3"/>
<dbReference type="PANTHER" id="PTHR11579:SF0">
    <property type="entry name" value="PROTEIN-L-ISOASPARTATE(D-ASPARTATE) O-METHYLTRANSFERASE"/>
    <property type="match status" value="1"/>
</dbReference>
<keyword evidence="13" id="KW-1185">Reference proteome</keyword>